<proteinExistence type="predicted"/>
<organism evidence="1 2">
    <name type="scientific">Camellia lanceoleosa</name>
    <dbReference type="NCBI Taxonomy" id="1840588"/>
    <lineage>
        <taxon>Eukaryota</taxon>
        <taxon>Viridiplantae</taxon>
        <taxon>Streptophyta</taxon>
        <taxon>Embryophyta</taxon>
        <taxon>Tracheophyta</taxon>
        <taxon>Spermatophyta</taxon>
        <taxon>Magnoliopsida</taxon>
        <taxon>eudicotyledons</taxon>
        <taxon>Gunneridae</taxon>
        <taxon>Pentapetalae</taxon>
        <taxon>asterids</taxon>
        <taxon>Ericales</taxon>
        <taxon>Theaceae</taxon>
        <taxon>Camellia</taxon>
    </lineage>
</organism>
<dbReference type="EMBL" id="CM045771">
    <property type="protein sequence ID" value="KAI7989947.1"/>
    <property type="molecule type" value="Genomic_DNA"/>
</dbReference>
<accession>A0ACC0FPB1</accession>
<sequence length="157" mass="18108">MGAKLTSFENRSSVEMEIRALILPTRPDHYVSIAKIKPGETKELVTKSLCYDDIDPENPTLMMIYIESKFIFLQQMDVINYAKIICDINEDGVLNIRYIKVKLASLRRIRDSLSHMRMHLIYKQFCVIHTNDFLFLLICFLGALASAWEGTSNPECN</sequence>
<dbReference type="Proteomes" id="UP001060215">
    <property type="component" value="Chromosome 14"/>
</dbReference>
<keyword evidence="2" id="KW-1185">Reference proteome</keyword>
<evidence type="ECO:0000313" key="2">
    <source>
        <dbReference type="Proteomes" id="UP001060215"/>
    </source>
</evidence>
<protein>
    <submittedName>
        <fullName evidence="1">Uncharacterized protein</fullName>
    </submittedName>
</protein>
<name>A0ACC0FPB1_9ERIC</name>
<comment type="caution">
    <text evidence="1">The sequence shown here is derived from an EMBL/GenBank/DDBJ whole genome shotgun (WGS) entry which is preliminary data.</text>
</comment>
<evidence type="ECO:0000313" key="1">
    <source>
        <dbReference type="EMBL" id="KAI7989947.1"/>
    </source>
</evidence>
<gene>
    <name evidence="1" type="ORF">LOK49_LG13G02535</name>
</gene>
<reference evidence="1 2" key="1">
    <citation type="journal article" date="2022" name="Plant J.">
        <title>Chromosome-level genome of Camellia lanceoleosa provides a valuable resource for understanding genome evolution and self-incompatibility.</title>
        <authorList>
            <person name="Gong W."/>
            <person name="Xiao S."/>
            <person name="Wang L."/>
            <person name="Liao Z."/>
            <person name="Chang Y."/>
            <person name="Mo W."/>
            <person name="Hu G."/>
            <person name="Li W."/>
            <person name="Zhao G."/>
            <person name="Zhu H."/>
            <person name="Hu X."/>
            <person name="Ji K."/>
            <person name="Xiang X."/>
            <person name="Song Q."/>
            <person name="Yuan D."/>
            <person name="Jin S."/>
            <person name="Zhang L."/>
        </authorList>
    </citation>
    <scope>NUCLEOTIDE SEQUENCE [LARGE SCALE GENOMIC DNA]</scope>
    <source>
        <strain evidence="1">SQ_2022a</strain>
    </source>
</reference>